<reference evidence="3" key="1">
    <citation type="submission" date="2019-04" db="EMBL/GenBank/DDBJ databases">
        <title>Nocardioides xinjiangensis sp. nov.</title>
        <authorList>
            <person name="Liu S."/>
        </authorList>
    </citation>
    <scope>NUCLEOTIDE SEQUENCE [LARGE SCALE GENOMIC DNA]</scope>
    <source>
        <strain evidence="3">18</strain>
    </source>
</reference>
<gene>
    <name evidence="2" type="ORF">FAB82_22855</name>
</gene>
<feature type="compositionally biased region" description="Acidic residues" evidence="1">
    <location>
        <begin position="112"/>
        <end position="154"/>
    </location>
</feature>
<comment type="caution">
    <text evidence="2">The sequence shown here is derived from an EMBL/GenBank/DDBJ whole genome shotgun (WGS) entry which is preliminary data.</text>
</comment>
<feature type="compositionally biased region" description="Polar residues" evidence="1">
    <location>
        <begin position="51"/>
        <end position="71"/>
    </location>
</feature>
<feature type="region of interest" description="Disordered" evidence="1">
    <location>
        <begin position="42"/>
        <end position="156"/>
    </location>
</feature>
<dbReference type="RefSeq" id="WP_136536873.1">
    <property type="nucleotide sequence ID" value="NZ_STGY01000073.1"/>
</dbReference>
<evidence type="ECO:0000313" key="2">
    <source>
        <dbReference type="EMBL" id="THV35716.1"/>
    </source>
</evidence>
<accession>A0A4V4HR07</accession>
<evidence type="ECO:0000313" key="3">
    <source>
        <dbReference type="Proteomes" id="UP000308760"/>
    </source>
</evidence>
<dbReference type="Proteomes" id="UP000308760">
    <property type="component" value="Unassembled WGS sequence"/>
</dbReference>
<dbReference type="EMBL" id="STGY01000073">
    <property type="protein sequence ID" value="THV35716.1"/>
    <property type="molecule type" value="Genomic_DNA"/>
</dbReference>
<sequence length="358" mass="38445">MADNNRDKVLACLTEAGEPLTVRNITATTGLKTAEVKEALDSLKAEDRTASAKSGRTEQWSLASTDASDSPDTPEKQPEPEDEATEEPSEIDDQTGPVNTDEPDVQAVTDDAQGEDLTDEVEVQGTDDSEAEPPTEADSGDDAGPDGPNEDEVSVPEPVDPEVVFAATMLDQLGEKATFTVESFARTCGKTTATERNRLLRALWALAEHYLLDKSDPNNVDGGEWTVKAPGLAAAAVERRIQADDAPNEIEVRTVKRMPWAANGGSKASRSPGSNLRGDLKPARVRGELREQIDAVLDALPSGEVVTPGWVAEAVRKDDTHHREADSNAVNNYLRELRLQGRVADASAEHGGRAYRLA</sequence>
<evidence type="ECO:0000256" key="1">
    <source>
        <dbReference type="SAM" id="MobiDB-lite"/>
    </source>
</evidence>
<proteinExistence type="predicted"/>
<organism evidence="2 3">
    <name type="scientific">Glycomyces buryatensis</name>
    <dbReference type="NCBI Taxonomy" id="2570927"/>
    <lineage>
        <taxon>Bacteria</taxon>
        <taxon>Bacillati</taxon>
        <taxon>Actinomycetota</taxon>
        <taxon>Actinomycetes</taxon>
        <taxon>Glycomycetales</taxon>
        <taxon>Glycomycetaceae</taxon>
        <taxon>Glycomyces</taxon>
    </lineage>
</organism>
<feature type="region of interest" description="Disordered" evidence="1">
    <location>
        <begin position="261"/>
        <end position="280"/>
    </location>
</feature>
<dbReference type="AlphaFoldDB" id="A0A4V4HR07"/>
<feature type="compositionally biased region" description="Acidic residues" evidence="1">
    <location>
        <begin position="80"/>
        <end position="93"/>
    </location>
</feature>
<dbReference type="Gene3D" id="1.10.10.10">
    <property type="entry name" value="Winged helix-like DNA-binding domain superfamily/Winged helix DNA-binding domain"/>
    <property type="match status" value="1"/>
</dbReference>
<reference evidence="2 3" key="2">
    <citation type="submission" date="2019-05" db="EMBL/GenBank/DDBJ databases">
        <title>Glycomyces buryatensis sp. nov.</title>
        <authorList>
            <person name="Nikitina E."/>
        </authorList>
    </citation>
    <scope>NUCLEOTIDE SEQUENCE [LARGE SCALE GENOMIC DNA]</scope>
    <source>
        <strain evidence="2 3">18</strain>
    </source>
</reference>
<keyword evidence="3" id="KW-1185">Reference proteome</keyword>
<dbReference type="InterPro" id="IPR036388">
    <property type="entry name" value="WH-like_DNA-bd_sf"/>
</dbReference>
<name>A0A4V4HR07_9ACTN</name>
<protein>
    <submittedName>
        <fullName evidence="2">Uncharacterized protein</fullName>
    </submittedName>
</protein>